<sequence>ASYGSEMASRRIEQSSVRISDEEYTRLENKFEALQNEYQICKQKLDSKGEALLILSKELDQCRSERDQFKLMAEQLRERYQALKKQNFGQVPMSSVDTKTFKQYSDMQSQSLAKLLFESKEHNKSQQFEMEDLKQKLHDAQGDIKLLREQIARQRVGTTDEGMNTRHFPAHEREDLVKQLEGSREEFLQLQRDLQQVLDEKEELEREKDAYKMKYERLNQELNYILKGDEKRILDIDALVMENKYLSERIKQMEEEKSMAMATVSKYKTLLERKKTKGCMKLGQNRSGGMVMTQKQAEQLLDNPNFTTANAQAMSDLQALARSLLDTVKDKNLALSHQRKTNKILGNRVSDLEKKIKTLEVAGLWSVPSHVSASLERLRTECDEAKTLIPQQILESSDITQEVDGDVEVERTSDSTRTSSTNSPEHHPGASGDHLQSNTASIDVDQQEKDQVLSQLSSINQRCVSNDRERVGMSRLTLEDLDLLPTKEVTSKPADEVDILTAKNEPVLKQSEKGSSKSHSKESTQSDILDHLGKRSAASDQDDGDEDHTEDIDKVEEERKDDEQSEKICLLMESATQKIKLCAAKSKSAKLPTAVGEDIDVMDKRTVETETGNLEKFIVHGSPTNERPMMPTGSEGQKENIQLSNNVEC</sequence>
<evidence type="ECO:0000256" key="4">
    <source>
        <dbReference type="SAM" id="MobiDB-lite"/>
    </source>
</evidence>
<feature type="region of interest" description="Disordered" evidence="4">
    <location>
        <begin position="620"/>
        <end position="649"/>
    </location>
</feature>
<evidence type="ECO:0008006" key="7">
    <source>
        <dbReference type="Google" id="ProtNLM"/>
    </source>
</evidence>
<dbReference type="InterPro" id="IPR019179">
    <property type="entry name" value="CC149"/>
</dbReference>
<feature type="compositionally biased region" description="Acidic residues" evidence="4">
    <location>
        <begin position="540"/>
        <end position="555"/>
    </location>
</feature>
<dbReference type="AlphaFoldDB" id="A0AAE0W0I7"/>
<evidence type="ECO:0000313" key="5">
    <source>
        <dbReference type="EMBL" id="KAK3595845.1"/>
    </source>
</evidence>
<feature type="compositionally biased region" description="Basic and acidic residues" evidence="4">
    <location>
        <begin position="510"/>
        <end position="533"/>
    </location>
</feature>
<protein>
    <recommendedName>
        <fullName evidence="7">Coiled-coil domain-containing protein 149</fullName>
    </recommendedName>
</protein>
<feature type="compositionally biased region" description="Basic and acidic residues" evidence="4">
    <location>
        <begin position="556"/>
        <end position="565"/>
    </location>
</feature>
<feature type="coiled-coil region" evidence="3">
    <location>
        <begin position="123"/>
        <end position="256"/>
    </location>
</feature>
<reference evidence="5" key="3">
    <citation type="submission" date="2023-05" db="EMBL/GenBank/DDBJ databases">
        <authorList>
            <person name="Smith C.H."/>
        </authorList>
    </citation>
    <scope>NUCLEOTIDE SEQUENCE</scope>
    <source>
        <strain evidence="5">CHS0354</strain>
        <tissue evidence="5">Mantle</tissue>
    </source>
</reference>
<keyword evidence="2 3" id="KW-0175">Coiled coil</keyword>
<evidence type="ECO:0000256" key="1">
    <source>
        <dbReference type="ARBA" id="ARBA00005872"/>
    </source>
</evidence>
<evidence type="ECO:0000256" key="2">
    <source>
        <dbReference type="ARBA" id="ARBA00023054"/>
    </source>
</evidence>
<dbReference type="PANTHER" id="PTHR21682">
    <property type="entry name" value="COILED-COIL DOMAIN-CONTAINING PROTEIN 149"/>
    <property type="match status" value="1"/>
</dbReference>
<feature type="region of interest" description="Disordered" evidence="4">
    <location>
        <begin position="495"/>
        <end position="565"/>
    </location>
</feature>
<accession>A0AAE0W0I7</accession>
<comment type="similarity">
    <text evidence="1">Belongs to the CCDC149 family.</text>
</comment>
<keyword evidence="6" id="KW-1185">Reference proteome</keyword>
<feature type="coiled-coil region" evidence="3">
    <location>
        <begin position="17"/>
        <end position="86"/>
    </location>
</feature>
<dbReference type="Proteomes" id="UP001195483">
    <property type="component" value="Unassembled WGS sequence"/>
</dbReference>
<proteinExistence type="inferred from homology"/>
<comment type="caution">
    <text evidence="5">The sequence shown here is derived from an EMBL/GenBank/DDBJ whole genome shotgun (WGS) entry which is preliminary data.</text>
</comment>
<evidence type="ECO:0000256" key="3">
    <source>
        <dbReference type="SAM" id="Coils"/>
    </source>
</evidence>
<name>A0AAE0W0I7_9BIVA</name>
<evidence type="ECO:0000313" key="6">
    <source>
        <dbReference type="Proteomes" id="UP001195483"/>
    </source>
</evidence>
<feature type="non-terminal residue" evidence="5">
    <location>
        <position position="1"/>
    </location>
</feature>
<gene>
    <name evidence="5" type="ORF">CHS0354_014667</name>
</gene>
<dbReference type="PANTHER" id="PTHR21682:SF2">
    <property type="entry name" value="COILED-COIL DOMAIN-CONTAINING PROTEIN 149"/>
    <property type="match status" value="1"/>
</dbReference>
<feature type="compositionally biased region" description="Polar residues" evidence="4">
    <location>
        <begin position="639"/>
        <end position="649"/>
    </location>
</feature>
<dbReference type="EMBL" id="JAEAOA010000900">
    <property type="protein sequence ID" value="KAK3595845.1"/>
    <property type="molecule type" value="Genomic_DNA"/>
</dbReference>
<feature type="region of interest" description="Disordered" evidence="4">
    <location>
        <begin position="396"/>
        <end position="437"/>
    </location>
</feature>
<reference evidence="5" key="2">
    <citation type="journal article" date="2021" name="Genome Biol. Evol.">
        <title>Developing a high-quality reference genome for a parasitic bivalve with doubly uniparental inheritance (Bivalvia: Unionida).</title>
        <authorList>
            <person name="Smith C.H."/>
        </authorList>
    </citation>
    <scope>NUCLEOTIDE SEQUENCE</scope>
    <source>
        <strain evidence="5">CHS0354</strain>
        <tissue evidence="5">Mantle</tissue>
    </source>
</reference>
<organism evidence="5 6">
    <name type="scientific">Potamilus streckersoni</name>
    <dbReference type="NCBI Taxonomy" id="2493646"/>
    <lineage>
        <taxon>Eukaryota</taxon>
        <taxon>Metazoa</taxon>
        <taxon>Spiralia</taxon>
        <taxon>Lophotrochozoa</taxon>
        <taxon>Mollusca</taxon>
        <taxon>Bivalvia</taxon>
        <taxon>Autobranchia</taxon>
        <taxon>Heteroconchia</taxon>
        <taxon>Palaeoheterodonta</taxon>
        <taxon>Unionida</taxon>
        <taxon>Unionoidea</taxon>
        <taxon>Unionidae</taxon>
        <taxon>Ambleminae</taxon>
        <taxon>Lampsilini</taxon>
        <taxon>Potamilus</taxon>
    </lineage>
</organism>
<dbReference type="Pfam" id="PF09789">
    <property type="entry name" value="CC149"/>
    <property type="match status" value="1"/>
</dbReference>
<reference evidence="5" key="1">
    <citation type="journal article" date="2021" name="Genome Biol. Evol.">
        <title>A High-Quality Reference Genome for a Parasitic Bivalve with Doubly Uniparental Inheritance (Bivalvia: Unionida).</title>
        <authorList>
            <person name="Smith C.H."/>
        </authorList>
    </citation>
    <scope>NUCLEOTIDE SEQUENCE</scope>
    <source>
        <strain evidence="5">CHS0354</strain>
    </source>
</reference>